<proteinExistence type="predicted"/>
<feature type="region of interest" description="Disordered" evidence="1">
    <location>
        <begin position="39"/>
        <end position="78"/>
    </location>
</feature>
<dbReference type="EMBL" id="CCYA01000186">
    <property type="protein sequence ID" value="CEH12802.1"/>
    <property type="molecule type" value="Genomic_DNA"/>
</dbReference>
<evidence type="ECO:0000313" key="2">
    <source>
        <dbReference type="EMBL" id="CEH12802.1"/>
    </source>
</evidence>
<evidence type="ECO:0000313" key="3">
    <source>
        <dbReference type="Proteomes" id="UP000054845"/>
    </source>
</evidence>
<reference evidence="2 3" key="1">
    <citation type="submission" date="2014-09" db="EMBL/GenBank/DDBJ databases">
        <authorList>
            <person name="Magalhaes I.L.F."/>
            <person name="Oliveira U."/>
            <person name="Santos F.R."/>
            <person name="Vidigal T.H.D.A."/>
            <person name="Brescovit A.D."/>
            <person name="Santos A.J."/>
        </authorList>
    </citation>
    <scope>NUCLEOTIDE SEQUENCE [LARGE SCALE GENOMIC DNA]</scope>
</reference>
<dbReference type="Proteomes" id="UP000054845">
    <property type="component" value="Unassembled WGS sequence"/>
</dbReference>
<feature type="compositionally biased region" description="Pro residues" evidence="1">
    <location>
        <begin position="174"/>
        <end position="188"/>
    </location>
</feature>
<protein>
    <submittedName>
        <fullName evidence="2">Uncharacterized protein</fullName>
    </submittedName>
</protein>
<feature type="region of interest" description="Disordered" evidence="1">
    <location>
        <begin position="174"/>
        <end position="216"/>
    </location>
</feature>
<keyword evidence="3" id="KW-1185">Reference proteome</keyword>
<feature type="compositionally biased region" description="Basic and acidic residues" evidence="1">
    <location>
        <begin position="1"/>
        <end position="15"/>
    </location>
</feature>
<evidence type="ECO:0000256" key="1">
    <source>
        <dbReference type="SAM" id="MobiDB-lite"/>
    </source>
</evidence>
<organism evidence="2 3">
    <name type="scientific">Ceraceosorus bombacis</name>
    <dbReference type="NCBI Taxonomy" id="401625"/>
    <lineage>
        <taxon>Eukaryota</taxon>
        <taxon>Fungi</taxon>
        <taxon>Dikarya</taxon>
        <taxon>Basidiomycota</taxon>
        <taxon>Ustilaginomycotina</taxon>
        <taxon>Exobasidiomycetes</taxon>
        <taxon>Ceraceosorales</taxon>
        <taxon>Ceraceosoraceae</taxon>
        <taxon>Ceraceosorus</taxon>
    </lineage>
</organism>
<dbReference type="AlphaFoldDB" id="A0A0N7L950"/>
<accession>A0A0N7L950</accession>
<name>A0A0N7L950_9BASI</name>
<sequence length="216" mass="23102">MKIGRQDETSTRTDKTPQILQLTSPEVVLPANCEVVDTSSLRSSEFSGKGSEQGHGNIDKSRNSAAHDTTGGGPISNVKASLFGVETELSAFEKWTQEQRQERQLDREQAKVREACQHQERMQETHGLGTTLGVAMGHAIGESLRTVMEAMKSTANASRPPAAAYRLIPARGPPRLPSLMPPTVPSPLLPADHQAGGDVTEGVCPKNNMPGGSHSS</sequence>
<feature type="region of interest" description="Disordered" evidence="1">
    <location>
        <begin position="1"/>
        <end position="23"/>
    </location>
</feature>